<organism evidence="3 4">
    <name type="scientific">Oryzias javanicus</name>
    <name type="common">Javanese ricefish</name>
    <name type="synonym">Aplocheilus javanicus</name>
    <dbReference type="NCBI Taxonomy" id="123683"/>
    <lineage>
        <taxon>Eukaryota</taxon>
        <taxon>Metazoa</taxon>
        <taxon>Chordata</taxon>
        <taxon>Craniata</taxon>
        <taxon>Vertebrata</taxon>
        <taxon>Euteleostomi</taxon>
        <taxon>Actinopterygii</taxon>
        <taxon>Neopterygii</taxon>
        <taxon>Teleostei</taxon>
        <taxon>Neoteleostei</taxon>
        <taxon>Acanthomorphata</taxon>
        <taxon>Ovalentaria</taxon>
        <taxon>Atherinomorphae</taxon>
        <taxon>Beloniformes</taxon>
        <taxon>Adrianichthyidae</taxon>
        <taxon>Oryziinae</taxon>
        <taxon>Oryzias</taxon>
    </lineage>
</organism>
<keyword evidence="2" id="KW-0732">Signal</keyword>
<evidence type="ECO:0000313" key="3">
    <source>
        <dbReference type="EMBL" id="RVE60782.1"/>
    </source>
</evidence>
<reference evidence="3 4" key="1">
    <citation type="submission" date="2018-11" db="EMBL/GenBank/DDBJ databases">
        <authorList>
            <person name="Lopez-Roques C."/>
            <person name="Donnadieu C."/>
            <person name="Bouchez O."/>
            <person name="Klopp C."/>
            <person name="Cabau C."/>
            <person name="Zahm M."/>
        </authorList>
    </citation>
    <scope>NUCLEOTIDE SEQUENCE [LARGE SCALE GENOMIC DNA]</scope>
    <source>
        <strain evidence="3">RS831</strain>
        <tissue evidence="3">Whole body</tissue>
    </source>
</reference>
<feature type="transmembrane region" description="Helical" evidence="1">
    <location>
        <begin position="34"/>
        <end position="59"/>
    </location>
</feature>
<keyword evidence="4" id="KW-1185">Reference proteome</keyword>
<keyword evidence="1" id="KW-0812">Transmembrane</keyword>
<evidence type="ECO:0000256" key="1">
    <source>
        <dbReference type="SAM" id="Phobius"/>
    </source>
</evidence>
<protein>
    <submittedName>
        <fullName evidence="3">Uncharacterized protein</fullName>
    </submittedName>
</protein>
<feature type="signal peptide" evidence="2">
    <location>
        <begin position="1"/>
        <end position="18"/>
    </location>
</feature>
<proteinExistence type="predicted"/>
<keyword evidence="1" id="KW-1133">Transmembrane helix</keyword>
<evidence type="ECO:0000313" key="4">
    <source>
        <dbReference type="Proteomes" id="UP000283210"/>
    </source>
</evidence>
<evidence type="ECO:0000256" key="2">
    <source>
        <dbReference type="SAM" id="SignalP"/>
    </source>
</evidence>
<dbReference type="Proteomes" id="UP000283210">
    <property type="component" value="Chromosome 18"/>
</dbReference>
<feature type="chain" id="PRO_5018728768" evidence="2">
    <location>
        <begin position="19"/>
        <end position="92"/>
    </location>
</feature>
<accession>A0A3S2PGY6</accession>
<dbReference type="AlphaFoldDB" id="A0A3S2PGY6"/>
<gene>
    <name evidence="3" type="ORF">OJAV_G00184950</name>
</gene>
<name>A0A3S2PGY6_ORYJA</name>
<reference evidence="3 4" key="2">
    <citation type="submission" date="2019-01" db="EMBL/GenBank/DDBJ databases">
        <title>A chromosome length genome reference of the Java medaka (oryzias javanicus).</title>
        <authorList>
            <person name="Herpin A."/>
            <person name="Takehana Y."/>
            <person name="Naruse K."/>
            <person name="Ansai S."/>
            <person name="Kawaguchi M."/>
        </authorList>
    </citation>
    <scope>NUCLEOTIDE SEQUENCE [LARGE SCALE GENOMIC DNA]</scope>
    <source>
        <strain evidence="3">RS831</strain>
        <tissue evidence="3">Whole body</tissue>
    </source>
</reference>
<dbReference type="EMBL" id="CM012454">
    <property type="protein sequence ID" value="RVE60782.1"/>
    <property type="molecule type" value="Genomic_DNA"/>
</dbReference>
<keyword evidence="1" id="KW-0472">Membrane</keyword>
<sequence length="92" mass="9279">MGPSAGFLLLLAIQAVSAAPVNENSIPVQTDVTSAAISVGSAVGVIAVLSVTVFLLIGAAYSGNKTKSRACVKCCCWLFNTCADAAEETDGK</sequence>